<dbReference type="AlphaFoldDB" id="A0A1X6YYD5"/>
<dbReference type="EMBL" id="PYGB01000002">
    <property type="protein sequence ID" value="PSK87834.1"/>
    <property type="molecule type" value="Genomic_DNA"/>
</dbReference>
<feature type="region of interest" description="Disordered" evidence="1">
    <location>
        <begin position="143"/>
        <end position="185"/>
    </location>
</feature>
<evidence type="ECO:0000256" key="1">
    <source>
        <dbReference type="SAM" id="MobiDB-lite"/>
    </source>
</evidence>
<evidence type="ECO:0000313" key="2">
    <source>
        <dbReference type="EMBL" id="PSK87834.1"/>
    </source>
</evidence>
<protein>
    <submittedName>
        <fullName evidence="2">Holin (3TMs family)</fullName>
    </submittedName>
</protein>
<dbReference type="OrthoDB" id="7355053at2"/>
<name>A0A1X6YYD5_9RHOB</name>
<evidence type="ECO:0000313" key="3">
    <source>
        <dbReference type="EMBL" id="SLN34966.1"/>
    </source>
</evidence>
<organism evidence="3 4">
    <name type="scientific">Limimaricola soesokkakensis</name>
    <dbReference type="NCBI Taxonomy" id="1343159"/>
    <lineage>
        <taxon>Bacteria</taxon>
        <taxon>Pseudomonadati</taxon>
        <taxon>Pseudomonadota</taxon>
        <taxon>Alphaproteobacteria</taxon>
        <taxon>Rhodobacterales</taxon>
        <taxon>Paracoccaceae</taxon>
        <taxon>Limimaricola</taxon>
    </lineage>
</organism>
<dbReference type="InterPro" id="IPR021497">
    <property type="entry name" value="GTA_holin_3TM"/>
</dbReference>
<dbReference type="EMBL" id="FWFY01000003">
    <property type="protein sequence ID" value="SLN34966.1"/>
    <property type="molecule type" value="Genomic_DNA"/>
</dbReference>
<evidence type="ECO:0000313" key="5">
    <source>
        <dbReference type="Proteomes" id="UP000240624"/>
    </source>
</evidence>
<dbReference type="Pfam" id="PF11351">
    <property type="entry name" value="GTA_holin_3TM"/>
    <property type="match status" value="1"/>
</dbReference>
<dbReference type="Proteomes" id="UP000240624">
    <property type="component" value="Unassembled WGS sequence"/>
</dbReference>
<reference evidence="3 4" key="1">
    <citation type="submission" date="2017-03" db="EMBL/GenBank/DDBJ databases">
        <authorList>
            <person name="Afonso C.L."/>
            <person name="Miller P.J."/>
            <person name="Scott M.A."/>
            <person name="Spackman E."/>
            <person name="Goraichik I."/>
            <person name="Dimitrov K.M."/>
            <person name="Suarez D.L."/>
            <person name="Swayne D.E."/>
        </authorList>
    </citation>
    <scope>NUCLEOTIDE SEQUENCE [LARGE SCALE GENOMIC DNA]</scope>
    <source>
        <strain evidence="3 4">CECT 8367</strain>
    </source>
</reference>
<dbReference type="Proteomes" id="UP000193495">
    <property type="component" value="Unassembled WGS sequence"/>
</dbReference>
<evidence type="ECO:0000313" key="4">
    <source>
        <dbReference type="Proteomes" id="UP000193495"/>
    </source>
</evidence>
<accession>A0A1X6YYD5</accession>
<sequence length="185" mass="19981">MGLIGGLLTTLFGARRNVVVETVEAFRENAEAGAGRASDHRAAVLAQFAAEMARERRGGWDRFIDGLNRLPRPAMAFGTLGLIGAAMADPVWFMARMEGLALVPEPLWWLMGAIVSFYFGARMQAHGQSFEREMVEALGRMRAHRSGSIPGPAPAPAALPSPRATGPDAPWAPNAALDDWMRTQP</sequence>
<proteinExistence type="predicted"/>
<keyword evidence="5" id="KW-1185">Reference proteome</keyword>
<gene>
    <name evidence="2" type="ORF">CLV79_102323</name>
    <name evidence="3" type="ORF">LOS8367_01405</name>
</gene>
<reference evidence="2 5" key="2">
    <citation type="submission" date="2018-03" db="EMBL/GenBank/DDBJ databases">
        <title>Genomic Encyclopedia of Archaeal and Bacterial Type Strains, Phase II (KMG-II): from individual species to whole genera.</title>
        <authorList>
            <person name="Goeker M."/>
        </authorList>
    </citation>
    <scope>NUCLEOTIDE SEQUENCE [LARGE SCALE GENOMIC DNA]</scope>
    <source>
        <strain evidence="2 5">DSM 29956</strain>
    </source>
</reference>
<dbReference type="RefSeq" id="WP_085895755.1">
    <property type="nucleotide sequence ID" value="NZ_FWFY01000003.1"/>
</dbReference>